<dbReference type="OrthoDB" id="4377146at2759"/>
<protein>
    <submittedName>
        <fullName evidence="1">Uncharacterized protein</fullName>
    </submittedName>
</protein>
<dbReference type="EMBL" id="JAPQKL010000008">
    <property type="protein sequence ID" value="KAJ5120828.1"/>
    <property type="molecule type" value="Genomic_DNA"/>
</dbReference>
<comment type="caution">
    <text evidence="1">The sequence shown here is derived from an EMBL/GenBank/DDBJ whole genome shotgun (WGS) entry which is preliminary data.</text>
</comment>
<dbReference type="Proteomes" id="UP001149079">
    <property type="component" value="Unassembled WGS sequence"/>
</dbReference>
<keyword evidence="2" id="KW-1185">Reference proteome</keyword>
<sequence>MDDPNSEGISCEVLSTAHDLSEADIGERPIMVEIMEFWNMQLQIPTAQGDLPFIAGGEGQMVQMTIHGNALRCSDDNKEWLPGVFHTSCVLQAIMQNPRIGGVWIIR</sequence>
<proteinExistence type="predicted"/>
<name>A0A9W9GHY8_9EURO</name>
<dbReference type="RefSeq" id="XP_056517332.1">
    <property type="nucleotide sequence ID" value="XM_056670959.1"/>
</dbReference>
<reference evidence="1" key="2">
    <citation type="journal article" date="2023" name="IMA Fungus">
        <title>Comparative genomic study of the Penicillium genus elucidates a diverse pangenome and 15 lateral gene transfer events.</title>
        <authorList>
            <person name="Petersen C."/>
            <person name="Sorensen T."/>
            <person name="Nielsen M.R."/>
            <person name="Sondergaard T.E."/>
            <person name="Sorensen J.L."/>
            <person name="Fitzpatrick D.A."/>
            <person name="Frisvad J.C."/>
            <person name="Nielsen K.L."/>
        </authorList>
    </citation>
    <scope>NUCLEOTIDE SEQUENCE</scope>
    <source>
        <strain evidence="1">IBT 22155</strain>
    </source>
</reference>
<dbReference type="GeneID" id="81410130"/>
<evidence type="ECO:0000313" key="1">
    <source>
        <dbReference type="EMBL" id="KAJ5120828.1"/>
    </source>
</evidence>
<dbReference type="AlphaFoldDB" id="A0A9W9GHY8"/>
<accession>A0A9W9GHY8</accession>
<evidence type="ECO:0000313" key="2">
    <source>
        <dbReference type="Proteomes" id="UP001149079"/>
    </source>
</evidence>
<reference evidence="1" key="1">
    <citation type="submission" date="2022-11" db="EMBL/GenBank/DDBJ databases">
        <authorList>
            <person name="Petersen C."/>
        </authorList>
    </citation>
    <scope>NUCLEOTIDE SEQUENCE</scope>
    <source>
        <strain evidence="1">IBT 22155</strain>
    </source>
</reference>
<organism evidence="1 2">
    <name type="scientific">Penicillium bovifimosum</name>
    <dbReference type="NCBI Taxonomy" id="126998"/>
    <lineage>
        <taxon>Eukaryota</taxon>
        <taxon>Fungi</taxon>
        <taxon>Dikarya</taxon>
        <taxon>Ascomycota</taxon>
        <taxon>Pezizomycotina</taxon>
        <taxon>Eurotiomycetes</taxon>
        <taxon>Eurotiomycetidae</taxon>
        <taxon>Eurotiales</taxon>
        <taxon>Aspergillaceae</taxon>
        <taxon>Penicillium</taxon>
    </lineage>
</organism>
<gene>
    <name evidence="1" type="ORF">N7515_010216</name>
</gene>